<keyword evidence="4" id="KW-1185">Reference proteome</keyword>
<dbReference type="InterPro" id="IPR000626">
    <property type="entry name" value="Ubiquitin-like_dom"/>
</dbReference>
<dbReference type="Proteomes" id="UP000827724">
    <property type="component" value="Unassembled WGS sequence"/>
</dbReference>
<evidence type="ECO:0000313" key="3">
    <source>
        <dbReference type="EMBL" id="KAH6611042.1"/>
    </source>
</evidence>
<name>A0A9P8QY87_9HYPO</name>
<dbReference type="Pfam" id="PF11976">
    <property type="entry name" value="Rad60-SLD"/>
    <property type="match status" value="1"/>
</dbReference>
<reference evidence="3" key="1">
    <citation type="submission" date="2021-08" db="EMBL/GenBank/DDBJ databases">
        <title>Chromosome-Level Trichoderma cornu-damae using Hi-C Data.</title>
        <authorList>
            <person name="Kim C.S."/>
        </authorList>
    </citation>
    <scope>NUCLEOTIDE SEQUENCE</scope>
    <source>
        <strain evidence="3">KA19-0412C</strain>
    </source>
</reference>
<comment type="caution">
    <text evidence="3">The sequence shown here is derived from an EMBL/GenBank/DDBJ whole genome shotgun (WGS) entry which is preliminary data.</text>
</comment>
<feature type="region of interest" description="Disordered" evidence="1">
    <location>
        <begin position="1"/>
        <end position="306"/>
    </location>
</feature>
<dbReference type="AlphaFoldDB" id="A0A9P8QY87"/>
<dbReference type="EMBL" id="JAIWOZ010000001">
    <property type="protein sequence ID" value="KAH6611042.1"/>
    <property type="molecule type" value="Genomic_DNA"/>
</dbReference>
<dbReference type="OrthoDB" id="3365399at2759"/>
<proteinExistence type="predicted"/>
<feature type="compositionally biased region" description="Acidic residues" evidence="1">
    <location>
        <begin position="440"/>
        <end position="451"/>
    </location>
</feature>
<feature type="compositionally biased region" description="Basic and acidic residues" evidence="1">
    <location>
        <begin position="288"/>
        <end position="306"/>
    </location>
</feature>
<dbReference type="InterPro" id="IPR022617">
    <property type="entry name" value="Rad60/SUMO-like_dom"/>
</dbReference>
<feature type="region of interest" description="Disordered" evidence="1">
    <location>
        <begin position="436"/>
        <end position="456"/>
    </location>
</feature>
<evidence type="ECO:0000313" key="4">
    <source>
        <dbReference type="Proteomes" id="UP000827724"/>
    </source>
</evidence>
<gene>
    <name evidence="3" type="ORF">Trco_001062</name>
</gene>
<feature type="compositionally biased region" description="Polar residues" evidence="1">
    <location>
        <begin position="183"/>
        <end position="197"/>
    </location>
</feature>
<dbReference type="Gene3D" id="3.10.20.90">
    <property type="entry name" value="Phosphatidylinositol 3-kinase Catalytic Subunit, Chain A, domain 1"/>
    <property type="match status" value="1"/>
</dbReference>
<evidence type="ECO:0000256" key="1">
    <source>
        <dbReference type="SAM" id="MobiDB-lite"/>
    </source>
</evidence>
<feature type="compositionally biased region" description="Acidic residues" evidence="1">
    <location>
        <begin position="278"/>
        <end position="287"/>
    </location>
</feature>
<sequence length="530" mass="58938">MVDGAAAASIQKKRLPFKPTALRNAAPLSKPVSIEDGKRSGSDGGDDDGLDLFRQAREMAPIMAAERERRLNKKKQKQADEERRKSEMADKQLSCSNEEDASSFPVAAGAGAGADTAKRLDGKEAARAIPVDDSPVVDEGGFSRDWATPPPSKRSRRDSEQGSRSSKRRRSAPEPLDDPFLDPTSQRSMRSDSNIRTPSKRLKKDSVTPGGVPIISLDSDSDSDSEAGPGPGPGPGPNANINALESFKRRQDGGESVGSGFVDASSPNPVPEPRTAAEVEEEEDEFDEYVRKAEQQRARDKDMMQLDSDKAEKKEAAADIMVGSNIPGTKVAHIKYQFNRPLRLIRDSWIALQRRKEVQLPITSDDDIILTWQKKKVYTYSSLLGLGIRPQGDGRIIADEYRKGGLSDGRTKVILEAWTKESFSQMELEEELRLKREAGELSDQEPTQEEQEEKRTRLRVRLRAKDMEDVKLTVLPETTVETLIIGFRTQRHIGSSKDVGIWFDGERLEEHQTMEEADINDMDTLEVHTR</sequence>
<organism evidence="3 4">
    <name type="scientific">Trichoderma cornu-damae</name>
    <dbReference type="NCBI Taxonomy" id="654480"/>
    <lineage>
        <taxon>Eukaryota</taxon>
        <taxon>Fungi</taxon>
        <taxon>Dikarya</taxon>
        <taxon>Ascomycota</taxon>
        <taxon>Pezizomycotina</taxon>
        <taxon>Sordariomycetes</taxon>
        <taxon>Hypocreomycetidae</taxon>
        <taxon>Hypocreales</taxon>
        <taxon>Hypocreaceae</taxon>
        <taxon>Trichoderma</taxon>
    </lineage>
</organism>
<accession>A0A9P8QY87</accession>
<dbReference type="SUPFAM" id="SSF54236">
    <property type="entry name" value="Ubiquitin-like"/>
    <property type="match status" value="1"/>
</dbReference>
<evidence type="ECO:0000259" key="2">
    <source>
        <dbReference type="PROSITE" id="PS50053"/>
    </source>
</evidence>
<protein>
    <recommendedName>
        <fullName evidence="2">Ubiquitin-like domain-containing protein</fullName>
    </recommendedName>
</protein>
<dbReference type="InterPro" id="IPR029071">
    <property type="entry name" value="Ubiquitin-like_domsf"/>
</dbReference>
<dbReference type="PROSITE" id="PS50053">
    <property type="entry name" value="UBIQUITIN_2"/>
    <property type="match status" value="1"/>
</dbReference>
<feature type="domain" description="Ubiquitin-like" evidence="2">
    <location>
        <begin position="458"/>
        <end position="530"/>
    </location>
</feature>
<feature type="compositionally biased region" description="Basic and acidic residues" evidence="1">
    <location>
        <begin position="116"/>
        <end position="126"/>
    </location>
</feature>
<feature type="compositionally biased region" description="Basic and acidic residues" evidence="1">
    <location>
        <begin position="77"/>
        <end position="90"/>
    </location>
</feature>